<dbReference type="AlphaFoldDB" id="A0A7I8K8G1"/>
<gene>
    <name evidence="1" type="ORF">SI7747_03004251</name>
    <name evidence="2" type="ORF">SI8410_03004597</name>
</gene>
<dbReference type="EMBL" id="LR743590">
    <property type="protein sequence ID" value="CAA2618090.1"/>
    <property type="molecule type" value="Genomic_DNA"/>
</dbReference>
<accession>A0A7I8K8G1</accession>
<evidence type="ECO:0000313" key="2">
    <source>
        <dbReference type="EMBL" id="CAA7393905.1"/>
    </source>
</evidence>
<dbReference type="Proteomes" id="UP000663760">
    <property type="component" value="Chromosome 3"/>
</dbReference>
<organism evidence="2 3">
    <name type="scientific">Spirodela intermedia</name>
    <name type="common">Intermediate duckweed</name>
    <dbReference type="NCBI Taxonomy" id="51605"/>
    <lineage>
        <taxon>Eukaryota</taxon>
        <taxon>Viridiplantae</taxon>
        <taxon>Streptophyta</taxon>
        <taxon>Embryophyta</taxon>
        <taxon>Tracheophyta</taxon>
        <taxon>Spermatophyta</taxon>
        <taxon>Magnoliopsida</taxon>
        <taxon>Liliopsida</taxon>
        <taxon>Araceae</taxon>
        <taxon>Lemnoideae</taxon>
        <taxon>Spirodela</taxon>
    </lineage>
</organism>
<evidence type="ECO:0000313" key="3">
    <source>
        <dbReference type="Proteomes" id="UP000663760"/>
    </source>
</evidence>
<sequence>MIDTMMPKISDARFEALEAHNQNLQADQQRMVDDMQKSRKESTDLIWQLLQNMQQFQLMVCARLDALETKEHSTLQPISSLRSE</sequence>
<proteinExistence type="predicted"/>
<dbReference type="EMBL" id="LR746266">
    <property type="protein sequence ID" value="CAA7393905.1"/>
    <property type="molecule type" value="Genomic_DNA"/>
</dbReference>
<name>A0A7I8K8G1_SPIIN</name>
<reference evidence="2" key="1">
    <citation type="submission" date="2020-02" db="EMBL/GenBank/DDBJ databases">
        <authorList>
            <person name="Scholz U."/>
            <person name="Mascher M."/>
            <person name="Fiebig A."/>
        </authorList>
    </citation>
    <scope>NUCLEOTIDE SEQUENCE</scope>
</reference>
<evidence type="ECO:0000313" key="1">
    <source>
        <dbReference type="EMBL" id="CAA2618090.1"/>
    </source>
</evidence>
<protein>
    <submittedName>
        <fullName evidence="2">Uncharacterized protein</fullName>
    </submittedName>
</protein>
<keyword evidence="3" id="KW-1185">Reference proteome</keyword>